<sequence length="522" mass="57864" precursor="true">MDRSRRILIVGGGTAGWLTAAYLAKSLRIAEQAHLEITLLESPDIGVIGVGEATFPTIRTTLRFLGVDEARFIRETSATFKQGIRFNDWAWAQGEGGDGPQRHQYFHPFEAPFSTDGASLAPYWLLQSEATRAPFAEAMTIQARVADAQRAPKRPHEGDFSGPLNYAYHFDAAKLAVVLAERAVELGVRRLPGLLTGVELDATGAIDHVISQEHGRLEADLYIDCTGFRAELIGQALKAPFKSARPILFADRALACKIPYDRPDAPIQSFTVATAHEAGWTWDIGLNGARGVGCVYASDHMDDDRAEAILRGYVGEGVEIAPRSLSFEAGYRQKQWVKNCVAVGLSAGFLEPLESTGVVLIEAAVAIIAELFPHNGPISAPALRFNELMTARYDNIITFLKLHYCLSQRTEPFWRANADPASIPERLADLLEQWRWRPPTRYDFILDLETFAFFNYQYILYGMGFKTDLSPGRGEFPDVAAADKLFAKIKTFGDRATQDLPSHRDLISRINRFGFDRAAEHA</sequence>
<dbReference type="STRING" id="366602.Caul_3561"/>
<gene>
    <name evidence="3" type="ordered locus">Caul_3561</name>
</gene>
<keyword evidence="2" id="KW-0274">FAD</keyword>
<evidence type="ECO:0000256" key="1">
    <source>
        <dbReference type="PIRSR" id="PIRSR011396-1"/>
    </source>
</evidence>
<dbReference type="InterPro" id="IPR006905">
    <property type="entry name" value="Flavin_halogenase"/>
</dbReference>
<keyword evidence="2" id="KW-0547">Nucleotide-binding</keyword>
<feature type="active site" evidence="1">
    <location>
        <position position="81"/>
    </location>
</feature>
<organism evidence="3">
    <name type="scientific">Caulobacter sp. (strain K31)</name>
    <dbReference type="NCBI Taxonomy" id="366602"/>
    <lineage>
        <taxon>Bacteria</taxon>
        <taxon>Pseudomonadati</taxon>
        <taxon>Pseudomonadota</taxon>
        <taxon>Alphaproteobacteria</taxon>
        <taxon>Caulobacterales</taxon>
        <taxon>Caulobacteraceae</taxon>
        <taxon>Caulobacter</taxon>
    </lineage>
</organism>
<dbReference type="PANTHER" id="PTHR43747">
    <property type="entry name" value="FAD-BINDING PROTEIN"/>
    <property type="match status" value="1"/>
</dbReference>
<keyword evidence="2" id="KW-0285">Flavoprotein</keyword>
<evidence type="ECO:0000313" key="3">
    <source>
        <dbReference type="EMBL" id="ABZ72688.1"/>
    </source>
</evidence>
<dbReference type="EMBL" id="CP000927">
    <property type="protein sequence ID" value="ABZ72688.1"/>
    <property type="molecule type" value="Genomic_DNA"/>
</dbReference>
<proteinExistence type="predicted"/>
<dbReference type="GO" id="GO:0000166">
    <property type="term" value="F:nucleotide binding"/>
    <property type="evidence" value="ECO:0007669"/>
    <property type="project" value="UniProtKB-KW"/>
</dbReference>
<dbReference type="Pfam" id="PF04820">
    <property type="entry name" value="Trp_halogenase"/>
    <property type="match status" value="1"/>
</dbReference>
<dbReference type="GO" id="GO:0004497">
    <property type="term" value="F:monooxygenase activity"/>
    <property type="evidence" value="ECO:0007669"/>
    <property type="project" value="InterPro"/>
</dbReference>
<protein>
    <submittedName>
        <fullName evidence="3">Tryptophan halogenase</fullName>
    </submittedName>
</protein>
<reference evidence="3" key="1">
    <citation type="submission" date="2008-01" db="EMBL/GenBank/DDBJ databases">
        <title>Complete sequence of chromosome of Caulobacter sp. K31.</title>
        <authorList>
            <consortium name="US DOE Joint Genome Institute"/>
            <person name="Copeland A."/>
            <person name="Lucas S."/>
            <person name="Lapidus A."/>
            <person name="Barry K."/>
            <person name="Glavina del Rio T."/>
            <person name="Dalin E."/>
            <person name="Tice H."/>
            <person name="Pitluck S."/>
            <person name="Bruce D."/>
            <person name="Goodwin L."/>
            <person name="Thompson L.S."/>
            <person name="Brettin T."/>
            <person name="Detter J.C."/>
            <person name="Han C."/>
            <person name="Schmutz J."/>
            <person name="Larimer F."/>
            <person name="Land M."/>
            <person name="Hauser L."/>
            <person name="Kyrpides N."/>
            <person name="Kim E."/>
            <person name="Stephens C."/>
            <person name="Richardson P."/>
        </authorList>
    </citation>
    <scope>NUCLEOTIDE SEQUENCE [LARGE SCALE GENOMIC DNA]</scope>
    <source>
        <strain evidence="3">K31</strain>
    </source>
</reference>
<feature type="binding site" evidence="2">
    <location>
        <begin position="12"/>
        <end position="15"/>
    </location>
    <ligand>
        <name>FAD</name>
        <dbReference type="ChEBI" id="CHEBI:57692"/>
    </ligand>
</feature>
<dbReference type="InterPro" id="IPR050816">
    <property type="entry name" value="Flavin-dep_Halogenase_NPB"/>
</dbReference>
<dbReference type="HOGENOM" id="CLU_022247_0_0_5"/>
<dbReference type="Gene3D" id="3.50.50.60">
    <property type="entry name" value="FAD/NAD(P)-binding domain"/>
    <property type="match status" value="1"/>
</dbReference>
<accession>B0T750</accession>
<dbReference type="PANTHER" id="PTHR43747:SF4">
    <property type="entry name" value="FLAVIN-DEPENDENT TRYPTOPHAN HALOGENASE"/>
    <property type="match status" value="1"/>
</dbReference>
<dbReference type="AlphaFoldDB" id="B0T750"/>
<dbReference type="PIRSF" id="PIRSF011396">
    <property type="entry name" value="Trp_halogenase"/>
    <property type="match status" value="1"/>
</dbReference>
<dbReference type="KEGG" id="cak:Caul_3561"/>
<feature type="binding site" evidence="2">
    <location>
        <position position="345"/>
    </location>
    <ligand>
        <name>FAD</name>
        <dbReference type="ChEBI" id="CHEBI:57692"/>
    </ligand>
</feature>
<dbReference type="OrthoDB" id="7178350at2"/>
<evidence type="ECO:0000256" key="2">
    <source>
        <dbReference type="PIRSR" id="PIRSR011396-2"/>
    </source>
</evidence>
<feature type="binding site" evidence="2">
    <location>
        <position position="354"/>
    </location>
    <ligand>
        <name>L-tryptophan</name>
        <dbReference type="ChEBI" id="CHEBI:57912"/>
    </ligand>
</feature>
<dbReference type="eggNOG" id="COG0665">
    <property type="taxonomic scope" value="Bacteria"/>
</dbReference>
<dbReference type="InterPro" id="IPR033856">
    <property type="entry name" value="Trp_halogen"/>
</dbReference>
<name>B0T750_CAUSK</name>
<feature type="binding site" evidence="2">
    <location>
        <position position="81"/>
    </location>
    <ligand>
        <name>7-chloro-L-tryptophan</name>
        <dbReference type="ChEBI" id="CHEBI:58713"/>
    </ligand>
</feature>
<dbReference type="SUPFAM" id="SSF51905">
    <property type="entry name" value="FAD/NAD(P)-binding domain"/>
    <property type="match status" value="1"/>
</dbReference>
<dbReference type="InterPro" id="IPR036188">
    <property type="entry name" value="FAD/NAD-bd_sf"/>
</dbReference>